<evidence type="ECO:0000256" key="5">
    <source>
        <dbReference type="ARBA" id="ARBA00022737"/>
    </source>
</evidence>
<accession>A0A6A7G3F8</accession>
<keyword evidence="6 7" id="KW-0694">RNA-binding</keyword>
<keyword evidence="4" id="KW-0597">Phosphoprotein</keyword>
<dbReference type="AlphaFoldDB" id="A0A6A7G3F8"/>
<evidence type="ECO:0000256" key="3">
    <source>
        <dbReference type="ARBA" id="ARBA00022490"/>
    </source>
</evidence>
<organism evidence="10">
    <name type="scientific">Hirondellea gigas</name>
    <dbReference type="NCBI Taxonomy" id="1518452"/>
    <lineage>
        <taxon>Eukaryota</taxon>
        <taxon>Metazoa</taxon>
        <taxon>Ecdysozoa</taxon>
        <taxon>Arthropoda</taxon>
        <taxon>Crustacea</taxon>
        <taxon>Multicrustacea</taxon>
        <taxon>Malacostraca</taxon>
        <taxon>Eumalacostraca</taxon>
        <taxon>Peracarida</taxon>
        <taxon>Amphipoda</taxon>
        <taxon>Amphilochidea</taxon>
        <taxon>Lysianassida</taxon>
        <taxon>Lysianassidira</taxon>
        <taxon>Lysianassoidea</taxon>
        <taxon>Lysianassidae</taxon>
        <taxon>Hirondellea</taxon>
    </lineage>
</organism>
<dbReference type="GO" id="GO:0006417">
    <property type="term" value="P:regulation of translation"/>
    <property type="evidence" value="ECO:0007669"/>
    <property type="project" value="TreeGrafter"/>
</dbReference>
<reference evidence="10" key="1">
    <citation type="submission" date="2017-11" db="EMBL/GenBank/DDBJ databases">
        <title>The sensing device of the deep-sea amphipod.</title>
        <authorList>
            <person name="Kobayashi H."/>
            <person name="Nagahama T."/>
            <person name="Arai W."/>
            <person name="Sasagawa Y."/>
            <person name="Umeda M."/>
            <person name="Hayashi T."/>
            <person name="Nikaido I."/>
            <person name="Watanabe H."/>
            <person name="Oguri K."/>
            <person name="Kitazato H."/>
            <person name="Fujioka K."/>
            <person name="Kido Y."/>
            <person name="Takami H."/>
        </authorList>
    </citation>
    <scope>NUCLEOTIDE SEQUENCE</scope>
    <source>
        <tissue evidence="10">Whole body</tissue>
    </source>
</reference>
<proteinExistence type="evidence at transcript level"/>
<evidence type="ECO:0000256" key="8">
    <source>
        <dbReference type="SAM" id="MobiDB-lite"/>
    </source>
</evidence>
<dbReference type="InterPro" id="IPR000504">
    <property type="entry name" value="RRM_dom"/>
</dbReference>
<dbReference type="PANTHER" id="PTHR48032:SF18">
    <property type="entry name" value="RRM DOMAIN-CONTAINING PROTEIN"/>
    <property type="match status" value="1"/>
</dbReference>
<dbReference type="FunFam" id="3.30.70.330:FF:000020">
    <property type="entry name" value="RNA-binding protein Musashi homolog 2 isoform X1"/>
    <property type="match status" value="1"/>
</dbReference>
<feature type="domain" description="RRM" evidence="9">
    <location>
        <begin position="113"/>
        <end position="190"/>
    </location>
</feature>
<dbReference type="InterPro" id="IPR012677">
    <property type="entry name" value="Nucleotide-bd_a/b_plait_sf"/>
</dbReference>
<dbReference type="PANTHER" id="PTHR48032">
    <property type="entry name" value="RNA-BINDING PROTEIN MUSASHI HOMOLOG RBP6"/>
    <property type="match status" value="1"/>
</dbReference>
<dbReference type="SUPFAM" id="SSF54928">
    <property type="entry name" value="RNA-binding domain, RBD"/>
    <property type="match status" value="2"/>
</dbReference>
<comment type="similarity">
    <text evidence="2">Belongs to the Musashi family.</text>
</comment>
<dbReference type="PROSITE" id="PS50102">
    <property type="entry name" value="RRM"/>
    <property type="match status" value="2"/>
</dbReference>
<evidence type="ECO:0000313" key="10">
    <source>
        <dbReference type="EMBL" id="LAC25537.1"/>
    </source>
</evidence>
<dbReference type="Gene3D" id="3.30.70.330">
    <property type="match status" value="2"/>
</dbReference>
<dbReference type="FunFam" id="3.30.70.330:FF:000025">
    <property type="entry name" value="RNA-binding protein Musashi homolog 2 isoform X1"/>
    <property type="match status" value="1"/>
</dbReference>
<keyword evidence="5" id="KW-0677">Repeat</keyword>
<evidence type="ECO:0000256" key="6">
    <source>
        <dbReference type="ARBA" id="ARBA00022884"/>
    </source>
</evidence>
<evidence type="ECO:0000259" key="9">
    <source>
        <dbReference type="PROSITE" id="PS50102"/>
    </source>
</evidence>
<dbReference type="InterPro" id="IPR035979">
    <property type="entry name" value="RBD_domain_sf"/>
</dbReference>
<comment type="subcellular location">
    <subcellularLocation>
        <location evidence="1">Cytoplasm</location>
    </subcellularLocation>
</comment>
<dbReference type="Pfam" id="PF00076">
    <property type="entry name" value="RRM_1"/>
    <property type="match status" value="2"/>
</dbReference>
<dbReference type="CDD" id="cd12323">
    <property type="entry name" value="RRM2_MSI"/>
    <property type="match status" value="1"/>
</dbReference>
<sequence length="344" mass="37115">MIMDASSALEPSVGSPSEVPNDPGKMFIGGLSWQTTAEGLREYFSKFGDINEVMVMKDPTTRRSRGFGFVTFSEPSGVDKVLTLPTHELDGKKIDPKLAFPRRAHPKMVTRTKKIFVGGLSAPTTLEDVKNYFEQFGRVEDAMLMFDKQTNRHRGFGFVTFESEDVVDKVCEIHFHEINNKMVECKKAQPKEVMLPTTVGRGRAAGRGGYGELVMLSAVPPLATYRYAPYSLPSSGGGMPQLTSLPQITHNPGHCLNGSLTPTLGMMQSSVMAAAAAAGLPGYGQIYGLDHTILDMSGCKRIAHAFSSQPSAATNTTNSLGYSVSTLLGVQGLTVPTYPIPVGL</sequence>
<dbReference type="SMART" id="SM00360">
    <property type="entry name" value="RRM"/>
    <property type="match status" value="2"/>
</dbReference>
<name>A0A6A7G3F8_9CRUS</name>
<keyword evidence="3" id="KW-0963">Cytoplasm</keyword>
<dbReference type="EMBL" id="IACT01006404">
    <property type="protein sequence ID" value="LAC25537.1"/>
    <property type="molecule type" value="mRNA"/>
</dbReference>
<feature type="region of interest" description="Disordered" evidence="8">
    <location>
        <begin position="1"/>
        <end position="21"/>
    </location>
</feature>
<feature type="domain" description="RRM" evidence="9">
    <location>
        <begin position="24"/>
        <end position="114"/>
    </location>
</feature>
<evidence type="ECO:0000256" key="7">
    <source>
        <dbReference type="PROSITE-ProRule" id="PRU00176"/>
    </source>
</evidence>
<protein>
    <submittedName>
        <fullName evidence="10">RNA-binding protein Musashi homolog Rbp6 isoform X3</fullName>
    </submittedName>
</protein>
<dbReference type="InterPro" id="IPR034126">
    <property type="entry name" value="MSI_RRM2"/>
</dbReference>
<evidence type="ECO:0000256" key="2">
    <source>
        <dbReference type="ARBA" id="ARBA00006635"/>
    </source>
</evidence>
<dbReference type="GO" id="GO:0005737">
    <property type="term" value="C:cytoplasm"/>
    <property type="evidence" value="ECO:0007669"/>
    <property type="project" value="UniProtKB-SubCell"/>
</dbReference>
<dbReference type="CDD" id="cd12576">
    <property type="entry name" value="RRM1_MSI"/>
    <property type="match status" value="1"/>
</dbReference>
<dbReference type="GO" id="GO:0003729">
    <property type="term" value="F:mRNA binding"/>
    <property type="evidence" value="ECO:0007669"/>
    <property type="project" value="TreeGrafter"/>
</dbReference>
<evidence type="ECO:0000256" key="1">
    <source>
        <dbReference type="ARBA" id="ARBA00004496"/>
    </source>
</evidence>
<evidence type="ECO:0000256" key="4">
    <source>
        <dbReference type="ARBA" id="ARBA00022553"/>
    </source>
</evidence>